<dbReference type="AlphaFoldDB" id="A0A8C6TXP7"/>
<sequence>MTPVFFKTVGQSSLTAECRTVSGMMTEVKPNPACFRFYIRPYRRVGLFTDLHYLSHAQFPSISSPHRPCVSSDLQLPQNHAPSRVMSIAVSTIALFWHCDWGCWGCSC</sequence>
<reference evidence="1" key="1">
    <citation type="submission" date="2025-08" db="UniProtKB">
        <authorList>
            <consortium name="Ensembl"/>
        </authorList>
    </citation>
    <scope>IDENTIFICATION</scope>
</reference>
<name>A0A8C6TXP7_9GOBI</name>
<reference evidence="1" key="2">
    <citation type="submission" date="2025-09" db="UniProtKB">
        <authorList>
            <consortium name="Ensembl"/>
        </authorList>
    </citation>
    <scope>IDENTIFICATION</scope>
</reference>
<evidence type="ECO:0000313" key="1">
    <source>
        <dbReference type="Ensembl" id="ENSNMLP00000027221.1"/>
    </source>
</evidence>
<dbReference type="Proteomes" id="UP000694523">
    <property type="component" value="Unplaced"/>
</dbReference>
<keyword evidence="2" id="KW-1185">Reference proteome</keyword>
<evidence type="ECO:0000313" key="2">
    <source>
        <dbReference type="Proteomes" id="UP000694523"/>
    </source>
</evidence>
<proteinExistence type="predicted"/>
<dbReference type="Ensembl" id="ENSNMLT00000030421.1">
    <property type="protein sequence ID" value="ENSNMLP00000027221.1"/>
    <property type="gene ID" value="ENSNMLG00000017359.1"/>
</dbReference>
<organism evidence="1 2">
    <name type="scientific">Neogobius melanostomus</name>
    <name type="common">round goby</name>
    <dbReference type="NCBI Taxonomy" id="47308"/>
    <lineage>
        <taxon>Eukaryota</taxon>
        <taxon>Metazoa</taxon>
        <taxon>Chordata</taxon>
        <taxon>Craniata</taxon>
        <taxon>Vertebrata</taxon>
        <taxon>Euteleostomi</taxon>
        <taxon>Actinopterygii</taxon>
        <taxon>Neopterygii</taxon>
        <taxon>Teleostei</taxon>
        <taxon>Neoteleostei</taxon>
        <taxon>Acanthomorphata</taxon>
        <taxon>Gobiaria</taxon>
        <taxon>Gobiiformes</taxon>
        <taxon>Gobioidei</taxon>
        <taxon>Gobiidae</taxon>
        <taxon>Benthophilinae</taxon>
        <taxon>Neogobiini</taxon>
        <taxon>Neogobius</taxon>
    </lineage>
</organism>
<protein>
    <submittedName>
        <fullName evidence="1">Uncharacterized protein</fullName>
    </submittedName>
</protein>
<accession>A0A8C6TXP7</accession>